<keyword evidence="3" id="KW-0479">Metal-binding</keyword>
<dbReference type="SUPFAM" id="SSF100950">
    <property type="entry name" value="NagB/RpiA/CoA transferase-like"/>
    <property type="match status" value="1"/>
</dbReference>
<dbReference type="InterPro" id="IPR004452">
    <property type="entry name" value="LutB/LldF"/>
</dbReference>
<evidence type="ECO:0000259" key="10">
    <source>
        <dbReference type="Pfam" id="PF13183"/>
    </source>
</evidence>
<comment type="caution">
    <text evidence="11">The sequence shown here is derived from an EMBL/GenBank/DDBJ whole genome shotgun (WGS) entry which is preliminary data.</text>
</comment>
<dbReference type="Proteomes" id="UP001500689">
    <property type="component" value="Unassembled WGS sequence"/>
</dbReference>
<dbReference type="RefSeq" id="WP_344868894.1">
    <property type="nucleotide sequence ID" value="NZ_BAAAZN010000030.1"/>
</dbReference>
<dbReference type="Gene3D" id="3.40.50.10420">
    <property type="entry name" value="NagB/RpiA/CoA transferase-like"/>
    <property type="match status" value="1"/>
</dbReference>
<dbReference type="InterPro" id="IPR017900">
    <property type="entry name" value="4Fe4S_Fe_S_CS"/>
</dbReference>
<evidence type="ECO:0000256" key="6">
    <source>
        <dbReference type="ARBA" id="ARBA00023004"/>
    </source>
</evidence>
<keyword evidence="1" id="KW-0813">Transport</keyword>
<reference evidence="12" key="1">
    <citation type="journal article" date="2019" name="Int. J. Syst. Evol. Microbiol.">
        <title>The Global Catalogue of Microorganisms (GCM) 10K type strain sequencing project: providing services to taxonomists for standard genome sequencing and annotation.</title>
        <authorList>
            <consortium name="The Broad Institute Genomics Platform"/>
            <consortium name="The Broad Institute Genome Sequencing Center for Infectious Disease"/>
            <person name="Wu L."/>
            <person name="Ma J."/>
        </authorList>
    </citation>
    <scope>NUCLEOTIDE SEQUENCE [LARGE SCALE GENOMIC DNA]</scope>
    <source>
        <strain evidence="12">JCM 16898</strain>
    </source>
</reference>
<dbReference type="SUPFAM" id="SSF54862">
    <property type="entry name" value="4Fe-4S ferredoxins"/>
    <property type="match status" value="1"/>
</dbReference>
<feature type="region of interest" description="Disordered" evidence="8">
    <location>
        <begin position="448"/>
        <end position="470"/>
    </location>
</feature>
<keyword evidence="7" id="KW-0411">Iron-sulfur</keyword>
<protein>
    <submittedName>
        <fullName evidence="11">LutB/LldF family L-lactate oxidation iron-sulfur protein</fullName>
    </submittedName>
</protein>
<evidence type="ECO:0000256" key="5">
    <source>
        <dbReference type="ARBA" id="ARBA00022982"/>
    </source>
</evidence>
<feature type="domain" description="4Fe-4S ferredoxin-type" evidence="10">
    <location>
        <begin position="315"/>
        <end position="383"/>
    </location>
</feature>
<dbReference type="Pfam" id="PF13183">
    <property type="entry name" value="Fer4_8"/>
    <property type="match status" value="1"/>
</dbReference>
<evidence type="ECO:0000313" key="11">
    <source>
        <dbReference type="EMBL" id="GAA3584795.1"/>
    </source>
</evidence>
<evidence type="ECO:0000256" key="3">
    <source>
        <dbReference type="ARBA" id="ARBA00022723"/>
    </source>
</evidence>
<dbReference type="InterPro" id="IPR037171">
    <property type="entry name" value="NagB/RpiA_transferase-like"/>
</dbReference>
<organism evidence="11 12">
    <name type="scientific">Amycolatopsis ultiminotia</name>
    <dbReference type="NCBI Taxonomy" id="543629"/>
    <lineage>
        <taxon>Bacteria</taxon>
        <taxon>Bacillati</taxon>
        <taxon>Actinomycetota</taxon>
        <taxon>Actinomycetes</taxon>
        <taxon>Pseudonocardiales</taxon>
        <taxon>Pseudonocardiaceae</taxon>
        <taxon>Amycolatopsis</taxon>
    </lineage>
</organism>
<proteinExistence type="predicted"/>
<dbReference type="PANTHER" id="PTHR47153">
    <property type="entry name" value="LACTATE UTILIZATION PROTEIN B"/>
    <property type="match status" value="1"/>
</dbReference>
<evidence type="ECO:0000256" key="2">
    <source>
        <dbReference type="ARBA" id="ARBA00022485"/>
    </source>
</evidence>
<gene>
    <name evidence="11" type="ORF">GCM10022222_81800</name>
</gene>
<dbReference type="InterPro" id="IPR024185">
    <property type="entry name" value="FTHF_cligase-like_sf"/>
</dbReference>
<dbReference type="InterPro" id="IPR017896">
    <property type="entry name" value="4Fe4S_Fe-S-bd"/>
</dbReference>
<dbReference type="EMBL" id="BAAAZN010000030">
    <property type="protein sequence ID" value="GAA3584795.1"/>
    <property type="molecule type" value="Genomic_DNA"/>
</dbReference>
<evidence type="ECO:0000256" key="8">
    <source>
        <dbReference type="SAM" id="MobiDB-lite"/>
    </source>
</evidence>
<keyword evidence="12" id="KW-1185">Reference proteome</keyword>
<keyword evidence="5" id="KW-0249">Electron transport</keyword>
<evidence type="ECO:0000313" key="12">
    <source>
        <dbReference type="Proteomes" id="UP001500689"/>
    </source>
</evidence>
<evidence type="ECO:0000256" key="4">
    <source>
        <dbReference type="ARBA" id="ARBA00022737"/>
    </source>
</evidence>
<sequence>MSGTFLGMPKFPVAAKKALSDSQLRRNLAHATGTIRAKRANVVGEVAEWEQLRLAGAAIKNRVLRHLPDYLEQLEKSLTAAGATVHWANDAAEANRIVVDIAKLHEADEVVKVKSMATQEIDLNGALEAAGIRAWETDLAELIVQLGDDLPSHILVPAIHRNRAEVREIFLREMGKAGKPAPADLTDEPKRLAEAARSHLREKFLRARVAVSGANFAVAETGTLTVVESEGNGRMCLTLPEVLVSVVGIEKVLPTYQDLDVMLQLLPRSSTGERMNPYTSMWTGVTPGDGPQEVHVVLLDNGRTNVLADPTGRQALRCIRCSACLNVCPVYERTGGHAYGSVYPGPIGAILTPQLRGSDPQTDSLPYASSLCGACFEVCPVRIDIPEVLVHLRGKVVDAHKKESSIPSVQDMAMKAASWTLSSARRTGAAEKAAALGSRVVGKRARTAPGGRKVLGSLPGPAAGWSQSRDIPLPAAESFRDWWKRTDGGRIADDDTTGGAPW</sequence>
<evidence type="ECO:0000256" key="7">
    <source>
        <dbReference type="ARBA" id="ARBA00023014"/>
    </source>
</evidence>
<dbReference type="Gene3D" id="1.10.1060.10">
    <property type="entry name" value="Alpha-helical ferredoxin"/>
    <property type="match status" value="1"/>
</dbReference>
<name>A0ABP6YLD2_9PSEU</name>
<keyword evidence="2" id="KW-0004">4Fe-4S</keyword>
<dbReference type="Pfam" id="PF02589">
    <property type="entry name" value="LUD_dom"/>
    <property type="match status" value="1"/>
</dbReference>
<dbReference type="PROSITE" id="PS00198">
    <property type="entry name" value="4FE4S_FER_1"/>
    <property type="match status" value="1"/>
</dbReference>
<dbReference type="InterPro" id="IPR003741">
    <property type="entry name" value="LUD_dom"/>
</dbReference>
<feature type="domain" description="LUD" evidence="9">
    <location>
        <begin position="71"/>
        <end position="299"/>
    </location>
</feature>
<accession>A0ABP6YLD2</accession>
<evidence type="ECO:0000256" key="1">
    <source>
        <dbReference type="ARBA" id="ARBA00022448"/>
    </source>
</evidence>
<keyword evidence="4" id="KW-0677">Repeat</keyword>
<keyword evidence="6" id="KW-0408">Iron</keyword>
<dbReference type="PANTHER" id="PTHR47153:SF2">
    <property type="entry name" value="LACTATE UTILIZATION PROTEIN B"/>
    <property type="match status" value="1"/>
</dbReference>
<evidence type="ECO:0000259" key="9">
    <source>
        <dbReference type="Pfam" id="PF02589"/>
    </source>
</evidence>
<dbReference type="InterPro" id="IPR009051">
    <property type="entry name" value="Helical_ferredxn"/>
</dbReference>